<reference evidence="1 2" key="1">
    <citation type="submission" date="2018-07" db="EMBL/GenBank/DDBJ databases">
        <title>The complete nuclear genome of the prasinophyte Chloropicon primus (CCMP1205).</title>
        <authorList>
            <person name="Pombert J.-F."/>
            <person name="Otis C."/>
            <person name="Turmel M."/>
            <person name="Lemieux C."/>
        </authorList>
    </citation>
    <scope>NUCLEOTIDE SEQUENCE [LARGE SCALE GENOMIC DNA]</scope>
    <source>
        <strain evidence="1 2">CCMP1205</strain>
    </source>
</reference>
<dbReference type="OrthoDB" id="1043111at2759"/>
<gene>
    <name evidence="1" type="ORF">A3770_12p66570</name>
</gene>
<keyword evidence="2" id="KW-1185">Reference proteome</keyword>
<evidence type="ECO:0000313" key="1">
    <source>
        <dbReference type="EMBL" id="QDZ24139.1"/>
    </source>
</evidence>
<dbReference type="EMBL" id="CP031045">
    <property type="protein sequence ID" value="QDZ24139.1"/>
    <property type="molecule type" value="Genomic_DNA"/>
</dbReference>
<organism evidence="1 2">
    <name type="scientific">Chloropicon primus</name>
    <dbReference type="NCBI Taxonomy" id="1764295"/>
    <lineage>
        <taxon>Eukaryota</taxon>
        <taxon>Viridiplantae</taxon>
        <taxon>Chlorophyta</taxon>
        <taxon>Chloropicophyceae</taxon>
        <taxon>Chloropicales</taxon>
        <taxon>Chloropicaceae</taxon>
        <taxon>Chloropicon</taxon>
    </lineage>
</organism>
<accession>A0A5B8MU88</accession>
<dbReference type="SUPFAM" id="SSF54236">
    <property type="entry name" value="Ubiquitin-like"/>
    <property type="match status" value="1"/>
</dbReference>
<name>A0A5B8MU88_9CHLO</name>
<evidence type="ECO:0000313" key="2">
    <source>
        <dbReference type="Proteomes" id="UP000316726"/>
    </source>
</evidence>
<dbReference type="AlphaFoldDB" id="A0A5B8MU88"/>
<evidence type="ECO:0008006" key="3">
    <source>
        <dbReference type="Google" id="ProtNLM"/>
    </source>
</evidence>
<protein>
    <recommendedName>
        <fullName evidence="3">Ubiquitin-like domain-containing protein</fullName>
    </recommendedName>
</protein>
<dbReference type="Proteomes" id="UP000316726">
    <property type="component" value="Chromosome 12"/>
</dbReference>
<dbReference type="InterPro" id="IPR029071">
    <property type="entry name" value="Ubiquitin-like_domsf"/>
</dbReference>
<sequence length="169" mass="18345">MASTEVANVPDDKNAAAAAPVSLGKGAWDCDNNCEIPPDKEAEVFEEIATMDFPYEGIPTIPPRKNMTHMAFFCNGCRYRVEAYPDWTGKQVAEALWRGGIERANNPNGNTPGMKGAGDVALIYAGQVMDHGKKLQDYNVPPGCKVMIAIEKAKLKPGAKPDPDSAYWN</sequence>
<proteinExistence type="predicted"/>